<evidence type="ECO:0000313" key="2">
    <source>
        <dbReference type="EMBL" id="JAC94720.1"/>
    </source>
</evidence>
<reference evidence="2" key="1">
    <citation type="journal article" date="2014" name="Toxicon">
        <title>A bioinformatics survey for conotoxin-like sequences in three turrid snail venom duct transcriptomes.</title>
        <authorList>
            <person name="Gonzales D.T."/>
            <person name="Saloma C.P."/>
        </authorList>
    </citation>
    <scope>NUCLEOTIDE SEQUENCE</scope>
    <source>
        <tissue evidence="2">Venom duct</tissue>
    </source>
</reference>
<keyword evidence="1" id="KW-0732">Signal</keyword>
<proteinExistence type="predicted"/>
<reference evidence="2" key="2">
    <citation type="submission" date="2014-09" db="EMBL/GenBank/DDBJ databases">
        <authorList>
            <person name="Gonzales D.T.T."/>
            <person name="Saloma C.P."/>
        </authorList>
    </citation>
    <scope>NUCLEOTIDE SEQUENCE</scope>
    <source>
        <tissue evidence="2">Venom duct</tissue>
    </source>
</reference>
<name>A0A098LXQ8_GEMSP</name>
<accession>A0A098LXQ8</accession>
<feature type="chain" id="PRO_5001937794" evidence="1">
    <location>
        <begin position="23"/>
        <end position="120"/>
    </location>
</feature>
<dbReference type="AlphaFoldDB" id="A0A098LXQ8"/>
<organism evidence="2">
    <name type="scientific">Gemmula speciosa</name>
    <name type="common">Splendid gem-turris</name>
    <name type="synonym">Pleurotoma speciosa</name>
    <dbReference type="NCBI Taxonomy" id="439592"/>
    <lineage>
        <taxon>Eukaryota</taxon>
        <taxon>Metazoa</taxon>
        <taxon>Spiralia</taxon>
        <taxon>Lophotrochozoa</taxon>
        <taxon>Mollusca</taxon>
        <taxon>Gastropoda</taxon>
        <taxon>Caenogastropoda</taxon>
        <taxon>Neogastropoda</taxon>
        <taxon>Conoidea</taxon>
        <taxon>Turridae</taxon>
        <taxon>Gemmula</taxon>
    </lineage>
</organism>
<evidence type="ECO:0000256" key="1">
    <source>
        <dbReference type="SAM" id="SignalP"/>
    </source>
</evidence>
<dbReference type="EMBL" id="GBRA01000074">
    <property type="protein sequence ID" value="JAC94720.1"/>
    <property type="molecule type" value="Transcribed_RNA"/>
</dbReference>
<feature type="signal peptide" evidence="1">
    <location>
        <begin position="1"/>
        <end position="22"/>
    </location>
</feature>
<sequence length="120" mass="13339">MAVSMGILVCTMVLAMMTIVNTKSDTDVIDLPRCAPGGVCGTDEYEYCKCGWDVPCPSTDEYRFETPGFTGYTCEKDISFCTDTTGWAIVFHSRHEARVICRCSSYTWPPSEGIVYCETI</sequence>
<protein>
    <submittedName>
        <fullName evidence="2">Gsp_74 putative toxin</fullName>
    </submittedName>
</protein>